<name>A0ABP4AWF0_9ACTN</name>
<evidence type="ECO:0000313" key="2">
    <source>
        <dbReference type="Proteomes" id="UP001500542"/>
    </source>
</evidence>
<comment type="caution">
    <text evidence="1">The sequence shown here is derived from an EMBL/GenBank/DDBJ whole genome shotgun (WGS) entry which is preliminary data.</text>
</comment>
<protein>
    <submittedName>
        <fullName evidence="1">Uncharacterized protein</fullName>
    </submittedName>
</protein>
<reference evidence="2" key="1">
    <citation type="journal article" date="2019" name="Int. J. Syst. Evol. Microbiol.">
        <title>The Global Catalogue of Microorganisms (GCM) 10K type strain sequencing project: providing services to taxonomists for standard genome sequencing and annotation.</title>
        <authorList>
            <consortium name="The Broad Institute Genomics Platform"/>
            <consortium name="The Broad Institute Genome Sequencing Center for Infectious Disease"/>
            <person name="Wu L."/>
            <person name="Ma J."/>
        </authorList>
    </citation>
    <scope>NUCLEOTIDE SEQUENCE [LARGE SCALE GENOMIC DNA]</scope>
    <source>
        <strain evidence="2">JCM 10977</strain>
    </source>
</reference>
<evidence type="ECO:0000313" key="1">
    <source>
        <dbReference type="EMBL" id="GAA0942211.1"/>
    </source>
</evidence>
<organism evidence="1 2">
    <name type="scientific">Kribbella koreensis</name>
    <dbReference type="NCBI Taxonomy" id="57909"/>
    <lineage>
        <taxon>Bacteria</taxon>
        <taxon>Bacillati</taxon>
        <taxon>Actinomycetota</taxon>
        <taxon>Actinomycetes</taxon>
        <taxon>Propionibacteriales</taxon>
        <taxon>Kribbellaceae</taxon>
        <taxon>Kribbella</taxon>
    </lineage>
</organism>
<gene>
    <name evidence="1" type="ORF">GCM10009554_34490</name>
</gene>
<dbReference type="EMBL" id="BAAAHK010000007">
    <property type="protein sequence ID" value="GAA0942211.1"/>
    <property type="molecule type" value="Genomic_DNA"/>
</dbReference>
<keyword evidence="2" id="KW-1185">Reference proteome</keyword>
<accession>A0ABP4AWF0</accession>
<proteinExistence type="predicted"/>
<dbReference type="Proteomes" id="UP001500542">
    <property type="component" value="Unassembled WGS sequence"/>
</dbReference>
<sequence>MVARPLRVSFAVPVMRPPYPTFWDLHPRIHRVYCRAMTTGSYVARIVDVPDHGIRLEPADDTERPDEPNATNLLAMSVALALGAAGYRHHPEPRDPDLQTLDTLLAGESVMPWVSDTSAGDNTYVVCTPASTGLPHCQVEHR</sequence>